<dbReference type="SMART" id="SM00220">
    <property type="entry name" value="S_TKc"/>
    <property type="match status" value="1"/>
</dbReference>
<dbReference type="Pfam" id="PF00069">
    <property type="entry name" value="Pkinase"/>
    <property type="match status" value="1"/>
</dbReference>
<dbReference type="AlphaFoldDB" id="A0A5N6NNI5"/>
<dbReference type="GO" id="GO:0005524">
    <property type="term" value="F:ATP binding"/>
    <property type="evidence" value="ECO:0007669"/>
    <property type="project" value="UniProtKB-UniRule"/>
</dbReference>
<keyword evidence="2 5" id="KW-0547">Nucleotide-binding</keyword>
<evidence type="ECO:0000256" key="2">
    <source>
        <dbReference type="ARBA" id="ARBA00022741"/>
    </source>
</evidence>
<dbReference type="GO" id="GO:0004674">
    <property type="term" value="F:protein serine/threonine kinase activity"/>
    <property type="evidence" value="ECO:0007669"/>
    <property type="project" value="UniProtKB-KW"/>
</dbReference>
<comment type="similarity">
    <text evidence="6">Belongs to the protein kinase superfamily.</text>
</comment>
<organism evidence="8 9">
    <name type="scientific">Mikania micrantha</name>
    <name type="common">bitter vine</name>
    <dbReference type="NCBI Taxonomy" id="192012"/>
    <lineage>
        <taxon>Eukaryota</taxon>
        <taxon>Viridiplantae</taxon>
        <taxon>Streptophyta</taxon>
        <taxon>Embryophyta</taxon>
        <taxon>Tracheophyta</taxon>
        <taxon>Spermatophyta</taxon>
        <taxon>Magnoliopsida</taxon>
        <taxon>eudicotyledons</taxon>
        <taxon>Gunneridae</taxon>
        <taxon>Pentapetalae</taxon>
        <taxon>asterids</taxon>
        <taxon>campanulids</taxon>
        <taxon>Asterales</taxon>
        <taxon>Asteraceae</taxon>
        <taxon>Asteroideae</taxon>
        <taxon>Heliantheae alliance</taxon>
        <taxon>Eupatorieae</taxon>
        <taxon>Mikania</taxon>
    </lineage>
</organism>
<keyword evidence="4 5" id="KW-0067">ATP-binding</keyword>
<evidence type="ECO:0000256" key="6">
    <source>
        <dbReference type="RuleBase" id="RU000304"/>
    </source>
</evidence>
<dbReference type="SUPFAM" id="SSF56112">
    <property type="entry name" value="Protein kinase-like (PK-like)"/>
    <property type="match status" value="1"/>
</dbReference>
<sequence length="265" mass="29662">MKNYGRQANWVRRNCIGKGSFGVVSLAVDESDGRFPFAVKSVNQNSGNLLRCLENEIQILKSLSSPYVVRYIGDDVTCEFSTVYRNLHMEYIPNGTVAGVGKLTCDNANLRGYIRCIASALSYIHARNVVHCDVKGANVLIGHTPGTAKLADFGSAVELDMVSVLGPRGSPQWMAPERGKTGELTLSAKLGTPMTYRNWKFRSSEEFHQFNMMNRSTAEQRIGKLASNSRVKWESEGWETVRLRVKHRRNVPIPSTEWELGRYGI</sequence>
<evidence type="ECO:0000256" key="3">
    <source>
        <dbReference type="ARBA" id="ARBA00022777"/>
    </source>
</evidence>
<evidence type="ECO:0000256" key="4">
    <source>
        <dbReference type="ARBA" id="ARBA00022840"/>
    </source>
</evidence>
<dbReference type="InterPro" id="IPR011009">
    <property type="entry name" value="Kinase-like_dom_sf"/>
</dbReference>
<dbReference type="Proteomes" id="UP000326396">
    <property type="component" value="Linkage Group LG18"/>
</dbReference>
<reference evidence="8 9" key="1">
    <citation type="submission" date="2019-05" db="EMBL/GenBank/DDBJ databases">
        <title>Mikania micrantha, genome provides insights into the molecular mechanism of rapid growth.</title>
        <authorList>
            <person name="Liu B."/>
        </authorList>
    </citation>
    <scope>NUCLEOTIDE SEQUENCE [LARGE SCALE GENOMIC DNA]</scope>
    <source>
        <strain evidence="8">NLD-2019</strain>
        <tissue evidence="8">Leaf</tissue>
    </source>
</reference>
<dbReference type="InterPro" id="IPR017441">
    <property type="entry name" value="Protein_kinase_ATP_BS"/>
</dbReference>
<name>A0A5N6NNI5_9ASTR</name>
<gene>
    <name evidence="8" type="ORF">E3N88_18574</name>
</gene>
<evidence type="ECO:0000313" key="8">
    <source>
        <dbReference type="EMBL" id="KAD4981903.1"/>
    </source>
</evidence>
<dbReference type="InterPro" id="IPR000719">
    <property type="entry name" value="Prot_kinase_dom"/>
</dbReference>
<accession>A0A5N6NNI5</accession>
<keyword evidence="3" id="KW-0418">Kinase</keyword>
<dbReference type="GO" id="GO:0007165">
    <property type="term" value="P:signal transduction"/>
    <property type="evidence" value="ECO:0007669"/>
    <property type="project" value="TreeGrafter"/>
</dbReference>
<comment type="caution">
    <text evidence="8">The sequence shown here is derived from an EMBL/GenBank/DDBJ whole genome shotgun (WGS) entry which is preliminary data.</text>
</comment>
<keyword evidence="1" id="KW-0808">Transferase</keyword>
<evidence type="ECO:0000259" key="7">
    <source>
        <dbReference type="PROSITE" id="PS50011"/>
    </source>
</evidence>
<keyword evidence="6" id="KW-0723">Serine/threonine-protein kinase</keyword>
<dbReference type="EMBL" id="SZYD01000010">
    <property type="protein sequence ID" value="KAD4981903.1"/>
    <property type="molecule type" value="Genomic_DNA"/>
</dbReference>
<dbReference type="InterPro" id="IPR052751">
    <property type="entry name" value="Plant_MAPKKK"/>
</dbReference>
<protein>
    <recommendedName>
        <fullName evidence="7">Protein kinase domain-containing protein</fullName>
    </recommendedName>
</protein>
<dbReference type="PROSITE" id="PS00108">
    <property type="entry name" value="PROTEIN_KINASE_ST"/>
    <property type="match status" value="1"/>
</dbReference>
<evidence type="ECO:0000313" key="9">
    <source>
        <dbReference type="Proteomes" id="UP000326396"/>
    </source>
</evidence>
<dbReference type="InterPro" id="IPR008271">
    <property type="entry name" value="Ser/Thr_kinase_AS"/>
</dbReference>
<dbReference type="Gene3D" id="1.10.510.10">
    <property type="entry name" value="Transferase(Phosphotransferase) domain 1"/>
    <property type="match status" value="1"/>
</dbReference>
<feature type="binding site" evidence="5">
    <location>
        <position position="40"/>
    </location>
    <ligand>
        <name>ATP</name>
        <dbReference type="ChEBI" id="CHEBI:30616"/>
    </ligand>
</feature>
<evidence type="ECO:0000256" key="1">
    <source>
        <dbReference type="ARBA" id="ARBA00022679"/>
    </source>
</evidence>
<dbReference type="PANTHER" id="PTHR48011:SF7">
    <property type="entry name" value="F10K1.14 PROTEIN"/>
    <property type="match status" value="1"/>
</dbReference>
<dbReference type="PROSITE" id="PS50011">
    <property type="entry name" value="PROTEIN_KINASE_DOM"/>
    <property type="match status" value="1"/>
</dbReference>
<dbReference type="PROSITE" id="PS00107">
    <property type="entry name" value="PROTEIN_KINASE_ATP"/>
    <property type="match status" value="1"/>
</dbReference>
<evidence type="ECO:0000256" key="5">
    <source>
        <dbReference type="PROSITE-ProRule" id="PRU10141"/>
    </source>
</evidence>
<feature type="domain" description="Protein kinase" evidence="7">
    <location>
        <begin position="10"/>
        <end position="265"/>
    </location>
</feature>
<dbReference type="OrthoDB" id="266718at2759"/>
<dbReference type="PANTHER" id="PTHR48011">
    <property type="entry name" value="CCR4-NOT TRANSCRIPTIONAL COMPLEX SUBUNIT CAF120-RELATED"/>
    <property type="match status" value="1"/>
</dbReference>
<keyword evidence="9" id="KW-1185">Reference proteome</keyword>
<proteinExistence type="inferred from homology"/>